<feature type="transmembrane region" description="Helical" evidence="2">
    <location>
        <begin position="113"/>
        <end position="131"/>
    </location>
</feature>
<keyword evidence="1" id="KW-0175">Coiled coil</keyword>
<dbReference type="RefSeq" id="WP_148069799.1">
    <property type="nucleotide sequence ID" value="NZ_VRZA01000007.1"/>
</dbReference>
<keyword evidence="2" id="KW-1133">Transmembrane helix</keyword>
<protein>
    <submittedName>
        <fullName evidence="3">Uncharacterized protein</fullName>
    </submittedName>
</protein>
<dbReference type="EMBL" id="VRZA01000007">
    <property type="protein sequence ID" value="TXS90801.1"/>
    <property type="molecule type" value="Genomic_DNA"/>
</dbReference>
<keyword evidence="4" id="KW-1185">Reference proteome</keyword>
<proteinExistence type="predicted"/>
<dbReference type="AlphaFoldDB" id="A0A5C8ZU52"/>
<organism evidence="3 4">
    <name type="scientific">Parahaliea maris</name>
    <dbReference type="NCBI Taxonomy" id="2716870"/>
    <lineage>
        <taxon>Bacteria</taxon>
        <taxon>Pseudomonadati</taxon>
        <taxon>Pseudomonadota</taxon>
        <taxon>Gammaproteobacteria</taxon>
        <taxon>Cellvibrionales</taxon>
        <taxon>Halieaceae</taxon>
        <taxon>Parahaliea</taxon>
    </lineage>
</organism>
<keyword evidence="2" id="KW-0472">Membrane</keyword>
<feature type="transmembrane region" description="Helical" evidence="2">
    <location>
        <begin position="143"/>
        <end position="164"/>
    </location>
</feature>
<feature type="transmembrane region" description="Helical" evidence="2">
    <location>
        <begin position="350"/>
        <end position="373"/>
    </location>
</feature>
<sequence>MKLSSTPVKAVCILFLIALCTLSLSGSFDKVADENLDGALAATGAIYATARGINALVSVLQGTELDLPFVTLTIGEVLDPVNDLIERFSTVVLFALGAVAAQKVLLLLVSSEIFNYIFTGIAVLTGLGLISQNSRALTPLVKIFLVAVFVRFALGIVVIANTWVDSVFLQSAEEKHHSAMQVFEGDLRSVKALATQGADYSKARESAQKNIENLKLSIEASKENHRVKVKELGVARSNLEQQLGKEDIACRLSAKTPKTPVLSPSCSGTTKSLFQNQRLHAKEKTNIEEVIDEFEDALKQQRDKLICINKRSQGKACSFLDHIPKPPSTSSIQNKLEGLDNKLDDFTKNAWLLLTSVLLKSVAIPLLFFYALLKCTGLIWRSDFEKSPG</sequence>
<dbReference type="Proteomes" id="UP000321039">
    <property type="component" value="Unassembled WGS sequence"/>
</dbReference>
<evidence type="ECO:0000256" key="1">
    <source>
        <dbReference type="SAM" id="Coils"/>
    </source>
</evidence>
<gene>
    <name evidence="3" type="ORF">FV139_17660</name>
</gene>
<name>A0A5C8ZU52_9GAMM</name>
<comment type="caution">
    <text evidence="3">The sequence shown here is derived from an EMBL/GenBank/DDBJ whole genome shotgun (WGS) entry which is preliminary data.</text>
</comment>
<feature type="coiled-coil region" evidence="1">
    <location>
        <begin position="284"/>
        <end position="311"/>
    </location>
</feature>
<evidence type="ECO:0000313" key="4">
    <source>
        <dbReference type="Proteomes" id="UP000321039"/>
    </source>
</evidence>
<reference evidence="3 4" key="1">
    <citation type="submission" date="2019-08" db="EMBL/GenBank/DDBJ databases">
        <title>Parahaliea maris sp. nov., isolated from the surface seawater.</title>
        <authorList>
            <person name="Liu Y."/>
        </authorList>
    </citation>
    <scope>NUCLEOTIDE SEQUENCE [LARGE SCALE GENOMIC DNA]</scope>
    <source>
        <strain evidence="3 4">HSLHS9</strain>
    </source>
</reference>
<evidence type="ECO:0000256" key="2">
    <source>
        <dbReference type="SAM" id="Phobius"/>
    </source>
</evidence>
<evidence type="ECO:0000313" key="3">
    <source>
        <dbReference type="EMBL" id="TXS90801.1"/>
    </source>
</evidence>
<keyword evidence="2" id="KW-0812">Transmembrane</keyword>
<accession>A0A5C8ZU52</accession>
<feature type="coiled-coil region" evidence="1">
    <location>
        <begin position="204"/>
        <end position="242"/>
    </location>
</feature>